<evidence type="ECO:0000313" key="3">
    <source>
        <dbReference type="EMBL" id="QDT36197.1"/>
    </source>
</evidence>
<dbReference type="Proteomes" id="UP000317318">
    <property type="component" value="Chromosome"/>
</dbReference>
<sequence>MAKLFICRKCGQRIRTSGYAQVRPERCSRCRALLEGDGIECPDHDVFISFSSVDLEDATQISQLLQREGFPSFFSQTGISAGDDWQEKLVSALEEVRAVVLVLSRDADQSVHVQREIKIAVEEKLPIVTYKLKSFREKKLRYAVTGLHFIEAYRLGKKESRRRLVKDVEEAVKRGRSRKTFVVQVSQWAQERWRGIRKTSKYLTLAATVAIVTLCATVWSMSTTSAARTEQLAESIQTSLPSTWGRREPSDASFSVEPGEHELIVTGTLDQQIAVMKDLNGRRRSSDVEPLKALVEGEMCRGFCDPADRPVYEKLFQLVRTNFDGMPLRQSLDAFDDVLRLGLDIDEAALKREGVYSGVEIELKLPPRPLHEIFRRVLHQHGWGYFVDRGVLRIVPKGDAAKRRYRVFFDVRDLVGIEIPEEDLAAISPSLTTTSNASDVTTSEIPVVPPEVVLDSDIAEQRQTVPIYREKVEIKLTGPSTIRAAFVDDNAETSHFFRPPEHLVYEAEAFSNIARAASDARETSLTEFKIRFADLSRTEGKEIVGRFVAYGNRERLSNDPFHLKSNDDDLGGLPLPLKITDRIASFVASGCQVDVVWYRPAPDSVAMLLEPEVSVTDSTDHELSQLSESCASGASPPAGAQTALEWAHARGLVIGRMTLSKAE</sequence>
<dbReference type="InterPro" id="IPR000157">
    <property type="entry name" value="TIR_dom"/>
</dbReference>
<keyword evidence="1" id="KW-0472">Membrane</keyword>
<dbReference type="InterPro" id="IPR035897">
    <property type="entry name" value="Toll_tir_struct_dom_sf"/>
</dbReference>
<keyword evidence="1" id="KW-1133">Transmembrane helix</keyword>
<accession>A0A517QX76</accession>
<dbReference type="Gene3D" id="3.40.50.10140">
    <property type="entry name" value="Toll/interleukin-1 receptor homology (TIR) domain"/>
    <property type="match status" value="1"/>
</dbReference>
<reference evidence="3 4" key="1">
    <citation type="submission" date="2019-02" db="EMBL/GenBank/DDBJ databases">
        <title>Deep-cultivation of Planctomycetes and their phenomic and genomic characterization uncovers novel biology.</title>
        <authorList>
            <person name="Wiegand S."/>
            <person name="Jogler M."/>
            <person name="Boedeker C."/>
            <person name="Pinto D."/>
            <person name="Vollmers J."/>
            <person name="Rivas-Marin E."/>
            <person name="Kohn T."/>
            <person name="Peeters S.H."/>
            <person name="Heuer A."/>
            <person name="Rast P."/>
            <person name="Oberbeckmann S."/>
            <person name="Bunk B."/>
            <person name="Jeske O."/>
            <person name="Meyerdierks A."/>
            <person name="Storesund J.E."/>
            <person name="Kallscheuer N."/>
            <person name="Luecker S."/>
            <person name="Lage O.M."/>
            <person name="Pohl T."/>
            <person name="Merkel B.J."/>
            <person name="Hornburger P."/>
            <person name="Mueller R.-W."/>
            <person name="Bruemmer F."/>
            <person name="Labrenz M."/>
            <person name="Spormann A.M."/>
            <person name="Op den Camp H."/>
            <person name="Overmann J."/>
            <person name="Amann R."/>
            <person name="Jetten M.S.M."/>
            <person name="Mascher T."/>
            <person name="Medema M.H."/>
            <person name="Devos D.P."/>
            <person name="Kaster A.-K."/>
            <person name="Ovreas L."/>
            <person name="Rohde M."/>
            <person name="Galperin M.Y."/>
            <person name="Jogler C."/>
        </authorList>
    </citation>
    <scope>NUCLEOTIDE SEQUENCE [LARGE SCALE GENOMIC DNA]</scope>
    <source>
        <strain evidence="3 4">Pan189</strain>
    </source>
</reference>
<proteinExistence type="predicted"/>
<dbReference type="SUPFAM" id="SSF52200">
    <property type="entry name" value="Toll/Interleukin receptor TIR domain"/>
    <property type="match status" value="1"/>
</dbReference>
<evidence type="ECO:0000259" key="2">
    <source>
        <dbReference type="PROSITE" id="PS50104"/>
    </source>
</evidence>
<dbReference type="AlphaFoldDB" id="A0A517QX76"/>
<evidence type="ECO:0000313" key="4">
    <source>
        <dbReference type="Proteomes" id="UP000317318"/>
    </source>
</evidence>
<feature type="transmembrane region" description="Helical" evidence="1">
    <location>
        <begin position="202"/>
        <end position="221"/>
    </location>
</feature>
<protein>
    <recommendedName>
        <fullName evidence="2">TIR domain-containing protein</fullName>
    </recommendedName>
</protein>
<dbReference type="Pfam" id="PF13676">
    <property type="entry name" value="TIR_2"/>
    <property type="match status" value="1"/>
</dbReference>
<dbReference type="KEGG" id="svp:Pan189_05520"/>
<name>A0A517QX76_9PLAN</name>
<dbReference type="OrthoDB" id="7820733at2"/>
<keyword evidence="1" id="KW-0812">Transmembrane</keyword>
<gene>
    <name evidence="3" type="ORF">Pan189_05520</name>
</gene>
<feature type="domain" description="TIR" evidence="2">
    <location>
        <begin position="42"/>
        <end position="172"/>
    </location>
</feature>
<dbReference type="EMBL" id="CP036268">
    <property type="protein sequence ID" value="QDT36197.1"/>
    <property type="molecule type" value="Genomic_DNA"/>
</dbReference>
<dbReference type="RefSeq" id="WP_145362418.1">
    <property type="nucleotide sequence ID" value="NZ_CP036268.1"/>
</dbReference>
<dbReference type="GO" id="GO:0007165">
    <property type="term" value="P:signal transduction"/>
    <property type="evidence" value="ECO:0007669"/>
    <property type="project" value="InterPro"/>
</dbReference>
<organism evidence="3 4">
    <name type="scientific">Stratiformator vulcanicus</name>
    <dbReference type="NCBI Taxonomy" id="2527980"/>
    <lineage>
        <taxon>Bacteria</taxon>
        <taxon>Pseudomonadati</taxon>
        <taxon>Planctomycetota</taxon>
        <taxon>Planctomycetia</taxon>
        <taxon>Planctomycetales</taxon>
        <taxon>Planctomycetaceae</taxon>
        <taxon>Stratiformator</taxon>
    </lineage>
</organism>
<keyword evidence="4" id="KW-1185">Reference proteome</keyword>
<dbReference type="PROSITE" id="PS50104">
    <property type="entry name" value="TIR"/>
    <property type="match status" value="1"/>
</dbReference>
<evidence type="ECO:0000256" key="1">
    <source>
        <dbReference type="SAM" id="Phobius"/>
    </source>
</evidence>